<evidence type="ECO:0000256" key="3">
    <source>
        <dbReference type="ARBA" id="ARBA00023163"/>
    </source>
</evidence>
<evidence type="ECO:0000256" key="2">
    <source>
        <dbReference type="ARBA" id="ARBA00023125"/>
    </source>
</evidence>
<dbReference type="GO" id="GO:0003677">
    <property type="term" value="F:DNA binding"/>
    <property type="evidence" value="ECO:0007669"/>
    <property type="project" value="UniProtKB-KW"/>
</dbReference>
<sequence length="151" mass="17434">MEQVPIPNDSLVKVNNLMWQVIKQLTKSKKQILEQFGLTCSQFEILSALFHVSRTKEEIIQIDLAEKTQIDPMTTSTILRNLQKKGLITRVRSLINTRTVIVQLTDKGEVLYLKTMHEVNLKTKLIYQNVNEKLLMSQLLILSDKLNKLNS</sequence>
<evidence type="ECO:0000259" key="4">
    <source>
        <dbReference type="PROSITE" id="PS50995"/>
    </source>
</evidence>
<evidence type="ECO:0000313" key="5">
    <source>
        <dbReference type="EMBL" id="SBW06666.1"/>
    </source>
</evidence>
<feature type="domain" description="HTH marR-type" evidence="4">
    <location>
        <begin position="11"/>
        <end position="148"/>
    </location>
</feature>
<dbReference type="GO" id="GO:0006950">
    <property type="term" value="P:response to stress"/>
    <property type="evidence" value="ECO:0007669"/>
    <property type="project" value="TreeGrafter"/>
</dbReference>
<dbReference type="SUPFAM" id="SSF46785">
    <property type="entry name" value="Winged helix' DNA-binding domain"/>
    <property type="match status" value="1"/>
</dbReference>
<dbReference type="GO" id="GO:0003700">
    <property type="term" value="F:DNA-binding transcription factor activity"/>
    <property type="evidence" value="ECO:0007669"/>
    <property type="project" value="InterPro"/>
</dbReference>
<protein>
    <submittedName>
        <fullName evidence="5">Organic hydroperoxide resistance transcriptional regulator</fullName>
    </submittedName>
</protein>
<keyword evidence="3" id="KW-0804">Transcription</keyword>
<reference evidence="5" key="1">
    <citation type="submission" date="2016-04" db="EMBL/GenBank/DDBJ databases">
        <authorList>
            <person name="Evans L.H."/>
            <person name="Alamgir A."/>
            <person name="Owens N."/>
            <person name="Weber N.D."/>
            <person name="Virtaneva K."/>
            <person name="Barbian K."/>
            <person name="Babar A."/>
            <person name="Rosenke K."/>
        </authorList>
    </citation>
    <scope>NUCLEOTIDE SEQUENCE</scope>
    <source>
        <strain evidence="5">86-1</strain>
    </source>
</reference>
<keyword evidence="2" id="KW-0238">DNA-binding</keyword>
<dbReference type="InterPro" id="IPR000835">
    <property type="entry name" value="HTH_MarR-typ"/>
</dbReference>
<accession>A0A212K4T1</accession>
<dbReference type="InterPro" id="IPR036390">
    <property type="entry name" value="WH_DNA-bd_sf"/>
</dbReference>
<name>A0A212K4T1_9BACT</name>
<keyword evidence="1" id="KW-0805">Transcription regulation</keyword>
<gene>
    <name evidence="5" type="ORF">KL86DYS1_31435</name>
</gene>
<dbReference type="InterPro" id="IPR055166">
    <property type="entry name" value="Transc_reg_Sar_Rot_HTH"/>
</dbReference>
<dbReference type="Pfam" id="PF22381">
    <property type="entry name" value="Staph_reg_Sar_Rot"/>
    <property type="match status" value="1"/>
</dbReference>
<dbReference type="AlphaFoldDB" id="A0A212K4T1"/>
<dbReference type="PANTHER" id="PTHR33164">
    <property type="entry name" value="TRANSCRIPTIONAL REGULATOR, MARR FAMILY"/>
    <property type="match status" value="1"/>
</dbReference>
<organism evidence="5">
    <name type="scientific">uncultured Dysgonomonas sp</name>
    <dbReference type="NCBI Taxonomy" id="206096"/>
    <lineage>
        <taxon>Bacteria</taxon>
        <taxon>Pseudomonadati</taxon>
        <taxon>Bacteroidota</taxon>
        <taxon>Bacteroidia</taxon>
        <taxon>Bacteroidales</taxon>
        <taxon>Dysgonomonadaceae</taxon>
        <taxon>Dysgonomonas</taxon>
        <taxon>environmental samples</taxon>
    </lineage>
</organism>
<dbReference type="InterPro" id="IPR039422">
    <property type="entry name" value="MarR/SlyA-like"/>
</dbReference>
<dbReference type="EMBL" id="FLUM01000003">
    <property type="protein sequence ID" value="SBW06666.1"/>
    <property type="molecule type" value="Genomic_DNA"/>
</dbReference>
<dbReference type="RefSeq" id="WP_296944215.1">
    <property type="nucleotide sequence ID" value="NZ_LT599032.1"/>
</dbReference>
<dbReference type="PROSITE" id="PS50995">
    <property type="entry name" value="HTH_MARR_2"/>
    <property type="match status" value="1"/>
</dbReference>
<dbReference type="PANTHER" id="PTHR33164:SF43">
    <property type="entry name" value="HTH-TYPE TRANSCRIPTIONAL REPRESSOR YETL"/>
    <property type="match status" value="1"/>
</dbReference>
<proteinExistence type="predicted"/>
<dbReference type="InterPro" id="IPR036388">
    <property type="entry name" value="WH-like_DNA-bd_sf"/>
</dbReference>
<dbReference type="SMART" id="SM00347">
    <property type="entry name" value="HTH_MARR"/>
    <property type="match status" value="1"/>
</dbReference>
<dbReference type="Gene3D" id="1.10.10.10">
    <property type="entry name" value="Winged helix-like DNA-binding domain superfamily/Winged helix DNA-binding domain"/>
    <property type="match status" value="1"/>
</dbReference>
<evidence type="ECO:0000256" key="1">
    <source>
        <dbReference type="ARBA" id="ARBA00023015"/>
    </source>
</evidence>